<reference evidence="6" key="1">
    <citation type="submission" date="2022-01" db="EMBL/GenBank/DDBJ databases">
        <authorList>
            <person name="King R."/>
        </authorList>
    </citation>
    <scope>NUCLEOTIDE SEQUENCE</scope>
</reference>
<evidence type="ECO:0000313" key="7">
    <source>
        <dbReference type="Proteomes" id="UP001152798"/>
    </source>
</evidence>
<keyword evidence="5" id="KW-0539">Nucleus</keyword>
<name>A0A9P0HJF8_NEZVI</name>
<organism evidence="6 7">
    <name type="scientific">Nezara viridula</name>
    <name type="common">Southern green stink bug</name>
    <name type="synonym">Cimex viridulus</name>
    <dbReference type="NCBI Taxonomy" id="85310"/>
    <lineage>
        <taxon>Eukaryota</taxon>
        <taxon>Metazoa</taxon>
        <taxon>Ecdysozoa</taxon>
        <taxon>Arthropoda</taxon>
        <taxon>Hexapoda</taxon>
        <taxon>Insecta</taxon>
        <taxon>Pterygota</taxon>
        <taxon>Neoptera</taxon>
        <taxon>Paraneoptera</taxon>
        <taxon>Hemiptera</taxon>
        <taxon>Heteroptera</taxon>
        <taxon>Panheteroptera</taxon>
        <taxon>Pentatomomorpha</taxon>
        <taxon>Pentatomoidea</taxon>
        <taxon>Pentatomidae</taxon>
        <taxon>Pentatominae</taxon>
        <taxon>Nezara</taxon>
    </lineage>
</organism>
<protein>
    <recommendedName>
        <fullName evidence="8">Transcriptional adapter 1-like protein</fullName>
    </recommendedName>
</protein>
<evidence type="ECO:0000256" key="5">
    <source>
        <dbReference type="ARBA" id="ARBA00023242"/>
    </source>
</evidence>
<dbReference type="InterPro" id="IPR024738">
    <property type="entry name" value="Hfi1/Tada1"/>
</dbReference>
<gene>
    <name evidence="6" type="ORF">NEZAVI_LOCUS11555</name>
</gene>
<dbReference type="AlphaFoldDB" id="A0A9P0HJF8"/>
<accession>A0A9P0HJF8</accession>
<evidence type="ECO:0000256" key="3">
    <source>
        <dbReference type="ARBA" id="ARBA00023015"/>
    </source>
</evidence>
<evidence type="ECO:0000256" key="4">
    <source>
        <dbReference type="ARBA" id="ARBA00023163"/>
    </source>
</evidence>
<dbReference type="PANTHER" id="PTHR21277:SF5">
    <property type="entry name" value="TRANSCRIPTIONAL ADAPTER 1"/>
    <property type="match status" value="1"/>
</dbReference>
<dbReference type="GO" id="GO:0005634">
    <property type="term" value="C:nucleus"/>
    <property type="evidence" value="ECO:0007669"/>
    <property type="project" value="UniProtKB-SubCell"/>
</dbReference>
<evidence type="ECO:0000256" key="2">
    <source>
        <dbReference type="ARBA" id="ARBA00010314"/>
    </source>
</evidence>
<dbReference type="CDD" id="cd22934">
    <property type="entry name" value="HFD_TADA1"/>
    <property type="match status" value="1"/>
</dbReference>
<dbReference type="EMBL" id="OV725081">
    <property type="protein sequence ID" value="CAH1402827.1"/>
    <property type="molecule type" value="Genomic_DNA"/>
</dbReference>
<comment type="similarity">
    <text evidence="2">Belongs to the TADA1 family.</text>
</comment>
<dbReference type="PANTHER" id="PTHR21277">
    <property type="entry name" value="TRANSCRIPTIONAL ADAPTER 1"/>
    <property type="match status" value="1"/>
</dbReference>
<evidence type="ECO:0008006" key="8">
    <source>
        <dbReference type="Google" id="ProtNLM"/>
    </source>
</evidence>
<evidence type="ECO:0000256" key="1">
    <source>
        <dbReference type="ARBA" id="ARBA00004123"/>
    </source>
</evidence>
<dbReference type="GO" id="GO:0003713">
    <property type="term" value="F:transcription coactivator activity"/>
    <property type="evidence" value="ECO:0007669"/>
    <property type="project" value="TreeGrafter"/>
</dbReference>
<dbReference type="OrthoDB" id="10264870at2759"/>
<comment type="subcellular location">
    <subcellularLocation>
        <location evidence="1">Nucleus</location>
    </subcellularLocation>
</comment>
<dbReference type="Proteomes" id="UP001152798">
    <property type="component" value="Chromosome 5"/>
</dbReference>
<sequence>MSELIGEMDDIIKVLLIKLMESLEDKYEDYLKLVKSWFRMKDSRPQLEGELRSFLTPHQNHLHSQLLLRLLYKSADIQQIPSEPSKPKREHRNVHRFQEGFEPIDPTFYVVTERQEVNGEVPPFMVHERLLPDQSSTLARLMYSAWELGLEGSQPNVAEFLTVATQHFLKNIITAVITRKKGYKCSQNGFIHSLGTAMPNPWLRNVNKYRSEPFHSLKFDGRLNGMNGILKPAERPTREDLEHDAIFRLSASSAEEETGPISLYDLIITLQLYPSLVASNFVRVTNTERIYSRLCHPVIDD</sequence>
<keyword evidence="7" id="KW-1185">Reference proteome</keyword>
<keyword evidence="3" id="KW-0805">Transcription regulation</keyword>
<proteinExistence type="inferred from homology"/>
<dbReference type="GO" id="GO:0006357">
    <property type="term" value="P:regulation of transcription by RNA polymerase II"/>
    <property type="evidence" value="ECO:0007669"/>
    <property type="project" value="TreeGrafter"/>
</dbReference>
<dbReference type="GO" id="GO:0000124">
    <property type="term" value="C:SAGA complex"/>
    <property type="evidence" value="ECO:0007669"/>
    <property type="project" value="TreeGrafter"/>
</dbReference>
<evidence type="ECO:0000313" key="6">
    <source>
        <dbReference type="EMBL" id="CAH1402827.1"/>
    </source>
</evidence>
<keyword evidence="4" id="KW-0804">Transcription</keyword>